<dbReference type="GO" id="GO:0004499">
    <property type="term" value="F:N,N-dimethylaniline monooxygenase activity"/>
    <property type="evidence" value="ECO:0007669"/>
    <property type="project" value="InterPro"/>
</dbReference>
<keyword evidence="2" id="KW-0285">Flavoprotein</keyword>
<evidence type="ECO:0000256" key="4">
    <source>
        <dbReference type="ARBA" id="ARBA00023002"/>
    </source>
</evidence>
<keyword evidence="4" id="KW-0560">Oxidoreductase</keyword>
<keyword evidence="3" id="KW-0274">FAD</keyword>
<proteinExistence type="inferred from homology"/>
<evidence type="ECO:0000313" key="5">
    <source>
        <dbReference type="EMBL" id="CAF9929277.1"/>
    </source>
</evidence>
<name>A0A8H3FQF4_9LECA</name>
<protein>
    <recommendedName>
        <fullName evidence="7">Flavin-containing monooxygenase</fullName>
    </recommendedName>
</protein>
<dbReference type="Gene3D" id="3.50.50.60">
    <property type="entry name" value="FAD/NAD(P)-binding domain"/>
    <property type="match status" value="2"/>
</dbReference>
<evidence type="ECO:0000256" key="1">
    <source>
        <dbReference type="ARBA" id="ARBA00010139"/>
    </source>
</evidence>
<dbReference type="SUPFAM" id="SSF51905">
    <property type="entry name" value="FAD/NAD(P)-binding domain"/>
    <property type="match status" value="1"/>
</dbReference>
<evidence type="ECO:0000256" key="2">
    <source>
        <dbReference type="ARBA" id="ARBA00022630"/>
    </source>
</evidence>
<gene>
    <name evidence="5" type="ORF">ALECFALPRED_004289</name>
</gene>
<accession>A0A8H3FQF4</accession>
<dbReference type="PANTHER" id="PTHR42877:SF4">
    <property type="entry name" value="FAD_NAD(P)-BINDING DOMAIN-CONTAINING PROTEIN-RELATED"/>
    <property type="match status" value="1"/>
</dbReference>
<dbReference type="Pfam" id="PF00743">
    <property type="entry name" value="FMO-like"/>
    <property type="match status" value="1"/>
</dbReference>
<dbReference type="EMBL" id="CAJPDR010000265">
    <property type="protein sequence ID" value="CAF9929277.1"/>
    <property type="molecule type" value="Genomic_DNA"/>
</dbReference>
<sequence>MTDPNPYPKAVYGRNANSPDVLIIGAGISGLCTAIDMIKSGQGRNFVIVEKSNQVGGTWNDNIYPGCCCDVLSHLYSYSFEPNCEWTREYSGQEEIQGYLIGVAHKYQLYRHIRFSSAVDEARWDDKNNKWQTKIKRIGGKEAEIGDFYTVSSDFLVSAVGQLNEPHYPNLPNINAFNGKVMHSARWDWDYGLQGKRVGIIGTGATAAQIIPEIRPQCSQLVVFQRTPAWVMPRHDHPISGTRQAIYKYIYFARRRYRAGLMDFRESVFDAAFDPTSTKHSTVSNVSQSHLHSQLTGDRYTSLSEKLTPKYPFSCKRIIVSDDYYPALAQPNVFLETTAISEVTPTGITMANGTHHELDCIILATGFRTTKFLYPIRIYGSGGHSLSDAWEKGASAYLGITVPSLPNFGILYGPNTNLAYNSLILQIEAQSLYINALIRVVLDSKRKDKTLILVPKKEIVDQYNLEVQERLGKSTYADPRCTSWFKDEFGRITTNWCGSAVDYQERVKYVDWSDYNILGSAAMEVERKGKTNWRRRVEETQVSDRELVVSAAGLLVCMTAAAWWLWGSG</sequence>
<organism evidence="5 6">
    <name type="scientific">Alectoria fallacina</name>
    <dbReference type="NCBI Taxonomy" id="1903189"/>
    <lineage>
        <taxon>Eukaryota</taxon>
        <taxon>Fungi</taxon>
        <taxon>Dikarya</taxon>
        <taxon>Ascomycota</taxon>
        <taxon>Pezizomycotina</taxon>
        <taxon>Lecanoromycetes</taxon>
        <taxon>OSLEUM clade</taxon>
        <taxon>Lecanoromycetidae</taxon>
        <taxon>Lecanorales</taxon>
        <taxon>Lecanorineae</taxon>
        <taxon>Parmeliaceae</taxon>
        <taxon>Alectoria</taxon>
    </lineage>
</organism>
<dbReference type="InterPro" id="IPR036188">
    <property type="entry name" value="FAD/NAD-bd_sf"/>
</dbReference>
<dbReference type="InterPro" id="IPR020946">
    <property type="entry name" value="Flavin_mOase-like"/>
</dbReference>
<dbReference type="GO" id="GO:0050660">
    <property type="term" value="F:flavin adenine dinucleotide binding"/>
    <property type="evidence" value="ECO:0007669"/>
    <property type="project" value="InterPro"/>
</dbReference>
<dbReference type="Proteomes" id="UP000664203">
    <property type="component" value="Unassembled WGS sequence"/>
</dbReference>
<comment type="caution">
    <text evidence="5">The sequence shown here is derived from an EMBL/GenBank/DDBJ whole genome shotgun (WGS) entry which is preliminary data.</text>
</comment>
<keyword evidence="6" id="KW-1185">Reference proteome</keyword>
<dbReference type="PANTHER" id="PTHR42877">
    <property type="entry name" value="L-ORNITHINE N(5)-MONOOXYGENASE-RELATED"/>
    <property type="match status" value="1"/>
</dbReference>
<evidence type="ECO:0000256" key="3">
    <source>
        <dbReference type="ARBA" id="ARBA00022827"/>
    </source>
</evidence>
<dbReference type="InterPro" id="IPR051209">
    <property type="entry name" value="FAD-bind_Monooxygenase_sf"/>
</dbReference>
<dbReference type="GO" id="GO:0050661">
    <property type="term" value="F:NADP binding"/>
    <property type="evidence" value="ECO:0007669"/>
    <property type="project" value="InterPro"/>
</dbReference>
<evidence type="ECO:0000313" key="6">
    <source>
        <dbReference type="Proteomes" id="UP000664203"/>
    </source>
</evidence>
<dbReference type="OrthoDB" id="74360at2759"/>
<evidence type="ECO:0008006" key="7">
    <source>
        <dbReference type="Google" id="ProtNLM"/>
    </source>
</evidence>
<reference evidence="5" key="1">
    <citation type="submission" date="2021-03" db="EMBL/GenBank/DDBJ databases">
        <authorList>
            <person name="Tagirdzhanova G."/>
        </authorList>
    </citation>
    <scope>NUCLEOTIDE SEQUENCE</scope>
</reference>
<dbReference type="AlphaFoldDB" id="A0A8H3FQF4"/>
<comment type="similarity">
    <text evidence="1">Belongs to the FAD-binding monooxygenase family.</text>
</comment>